<protein>
    <recommendedName>
        <fullName evidence="5">Evolutionarily conserved signaling intermediate in Toll pathway, mitochondrial</fullName>
    </recommendedName>
</protein>
<dbReference type="Pfam" id="PF06239">
    <property type="entry name" value="ECSIT_N"/>
    <property type="match status" value="1"/>
</dbReference>
<dbReference type="GO" id="GO:0005634">
    <property type="term" value="C:nucleus"/>
    <property type="evidence" value="ECO:0007669"/>
    <property type="project" value="UniProtKB-SubCell"/>
</dbReference>
<evidence type="ECO:0000256" key="5">
    <source>
        <dbReference type="ARBA" id="ARBA00019998"/>
    </source>
</evidence>
<evidence type="ECO:0000256" key="1">
    <source>
        <dbReference type="ARBA" id="ARBA00004123"/>
    </source>
</evidence>
<evidence type="ECO:0000256" key="9">
    <source>
        <dbReference type="ARBA" id="ARBA00022946"/>
    </source>
</evidence>
<dbReference type="InterPro" id="IPR010418">
    <property type="entry name" value="ECSIT"/>
</dbReference>
<dbReference type="Pfam" id="PF14784">
    <property type="entry name" value="ECSIT_C"/>
    <property type="match status" value="1"/>
</dbReference>
<keyword evidence="6" id="KW-0963">Cytoplasm</keyword>
<keyword evidence="7" id="KW-0399">Innate immunity</keyword>
<keyword evidence="9" id="KW-0809">Transit peptide</keyword>
<dbReference type="InterPro" id="IPR029342">
    <property type="entry name" value="ECIST_C"/>
</dbReference>
<keyword evidence="10" id="KW-0496">Mitochondrion</keyword>
<dbReference type="InterPro" id="IPR046448">
    <property type="entry name" value="ECSIT_N"/>
</dbReference>
<evidence type="ECO:0000256" key="8">
    <source>
        <dbReference type="ARBA" id="ARBA00022859"/>
    </source>
</evidence>
<evidence type="ECO:0000313" key="13">
    <source>
        <dbReference type="EMBL" id="CAG4634828.1"/>
    </source>
</evidence>
<dbReference type="EMBL" id="OC978173">
    <property type="protein sequence ID" value="CAG4634828.1"/>
    <property type="molecule type" value="Genomic_DNA"/>
</dbReference>
<dbReference type="AlphaFoldDB" id="A0A9N6WW66"/>
<comment type="subcellular location">
    <subcellularLocation>
        <location evidence="3">Cytoplasm</location>
    </subcellularLocation>
    <subcellularLocation>
        <location evidence="2">Mitochondrion</location>
    </subcellularLocation>
    <subcellularLocation>
        <location evidence="1">Nucleus</location>
    </subcellularLocation>
</comment>
<comment type="similarity">
    <text evidence="4">Belongs to the ECSIT family.</text>
</comment>
<evidence type="ECO:0000256" key="10">
    <source>
        <dbReference type="ARBA" id="ARBA00023128"/>
    </source>
</evidence>
<proteinExistence type="inferred from homology"/>
<evidence type="ECO:0000256" key="4">
    <source>
        <dbReference type="ARBA" id="ARBA00007674"/>
    </source>
</evidence>
<dbReference type="PANTHER" id="PTHR13113:SF1">
    <property type="entry name" value="EVOLUTIONARILY CONSERVED SIGNALING INTERMEDIATE IN TOLL PATHWAY, MITOCHONDRIAL"/>
    <property type="match status" value="1"/>
</dbReference>
<organism evidence="13">
    <name type="scientific">Alona affinis</name>
    <dbReference type="NCBI Taxonomy" id="381656"/>
    <lineage>
        <taxon>Eukaryota</taxon>
        <taxon>Metazoa</taxon>
        <taxon>Ecdysozoa</taxon>
        <taxon>Arthropoda</taxon>
        <taxon>Crustacea</taxon>
        <taxon>Branchiopoda</taxon>
        <taxon>Diplostraca</taxon>
        <taxon>Cladocera</taxon>
        <taxon>Anomopoda</taxon>
        <taxon>Chydoridae</taxon>
        <taxon>Alona</taxon>
    </lineage>
</organism>
<accession>A0A9N6WW66</accession>
<dbReference type="Gene3D" id="1.25.40.10">
    <property type="entry name" value="Tetratricopeptide repeat domain"/>
    <property type="match status" value="1"/>
</dbReference>
<evidence type="ECO:0000256" key="11">
    <source>
        <dbReference type="ARBA" id="ARBA00023242"/>
    </source>
</evidence>
<dbReference type="GO" id="GO:0005739">
    <property type="term" value="C:mitochondrion"/>
    <property type="evidence" value="ECO:0007669"/>
    <property type="project" value="UniProtKB-SubCell"/>
</dbReference>
<reference evidence="13" key="1">
    <citation type="submission" date="2021-04" db="EMBL/GenBank/DDBJ databases">
        <authorList>
            <person name="Cornetti L."/>
        </authorList>
    </citation>
    <scope>NUCLEOTIDE SEQUENCE</scope>
</reference>
<evidence type="ECO:0000259" key="12">
    <source>
        <dbReference type="SMART" id="SM01284"/>
    </source>
</evidence>
<evidence type="ECO:0000256" key="6">
    <source>
        <dbReference type="ARBA" id="ARBA00022490"/>
    </source>
</evidence>
<feature type="domain" description="ECSIT C-terminal" evidence="12">
    <location>
        <begin position="244"/>
        <end position="373"/>
    </location>
</feature>
<evidence type="ECO:0000256" key="3">
    <source>
        <dbReference type="ARBA" id="ARBA00004496"/>
    </source>
</evidence>
<dbReference type="InterPro" id="IPR011990">
    <property type="entry name" value="TPR-like_helical_dom_sf"/>
</dbReference>
<dbReference type="SMART" id="SM01284">
    <property type="entry name" value="ECSIT_Cterm"/>
    <property type="match status" value="1"/>
</dbReference>
<dbReference type="PANTHER" id="PTHR13113">
    <property type="entry name" value="ECSIT EVOLUTIONARILY CONSERVED SIGNALING INTERMEDIATE IN TOLL PATHWAYS"/>
    <property type="match status" value="1"/>
</dbReference>
<gene>
    <name evidence="13" type="primary">EOG090X07J4</name>
</gene>
<dbReference type="GO" id="GO:0045087">
    <property type="term" value="P:innate immune response"/>
    <property type="evidence" value="ECO:0007669"/>
    <property type="project" value="UniProtKB-KW"/>
</dbReference>
<dbReference type="GO" id="GO:0007178">
    <property type="term" value="P:cell surface receptor protein serine/threonine kinase signaling pathway"/>
    <property type="evidence" value="ECO:0007669"/>
    <property type="project" value="TreeGrafter"/>
</dbReference>
<sequence>MAACAFSCFLVLQRNLSHIRRPNHVTLYLRQVHRTAQVSREPGKNDHLPVVRTHFAQVEESHRNKDTFLEAIKIYTTRPGPRRGHVEFIHSALKHMEEFGSQRDLQAYKSLLDILPKGQYIATNMFQAEFFHYPKQQDCILDLLEKMEENGVCPDIEMENMMLNIFGRHARPLKKLRRMAYWMPKFKNMSPWALPERIPDETLELAKLAIARMGTVDPASEIEVFQAKEVADSVDDTWIVSGQSPTQRELLAKLPERQTVYVEGAFTIWLKRSSISYFILRAEPIAPSEEELKLRNEYDYDDVGQLRSSILGDENLGPKDLVVQNSVHEQEDGTILAIGITGTCSKDSLLSWIRLLERKNPHLANLSVLFTTYSPIGQVIPFIEDASPDRQAQTKITDGSND</sequence>
<evidence type="ECO:0000256" key="2">
    <source>
        <dbReference type="ARBA" id="ARBA00004173"/>
    </source>
</evidence>
<keyword evidence="11" id="KW-0539">Nucleus</keyword>
<name>A0A9N6WW66_9CRUS</name>
<evidence type="ECO:0000256" key="7">
    <source>
        <dbReference type="ARBA" id="ARBA00022588"/>
    </source>
</evidence>
<keyword evidence="8" id="KW-0391">Immunity</keyword>